<dbReference type="Pfam" id="PF00665">
    <property type="entry name" value="rve"/>
    <property type="match status" value="1"/>
</dbReference>
<evidence type="ECO:0000256" key="11">
    <source>
        <dbReference type="ARBA" id="ARBA00022840"/>
    </source>
</evidence>
<dbReference type="InterPro" id="IPR001584">
    <property type="entry name" value="Integrase_cat-core"/>
</dbReference>
<evidence type="ECO:0000256" key="10">
    <source>
        <dbReference type="ARBA" id="ARBA00022801"/>
    </source>
</evidence>
<keyword evidence="5" id="KW-0548">Nucleotidyltransferase</keyword>
<comment type="caution">
    <text evidence="23">The sequence shown here is derived from an EMBL/GenBank/DDBJ whole genome shotgun (WGS) entry which is preliminary data.</text>
</comment>
<accession>A0A2S4V0A3</accession>
<proteinExistence type="predicted"/>
<feature type="compositionally biased region" description="Low complexity" evidence="21">
    <location>
        <begin position="195"/>
        <end position="206"/>
    </location>
</feature>
<reference evidence="23 24" key="1">
    <citation type="submission" date="2017-12" db="EMBL/GenBank/DDBJ databases">
        <title>Gene loss provides genomic basis for host adaptation in cereal stripe rust fungi.</title>
        <authorList>
            <person name="Xia C."/>
        </authorList>
    </citation>
    <scope>NUCLEOTIDE SEQUENCE [LARGE SCALE GENOMIC DNA]</scope>
    <source>
        <strain evidence="23 24">93TX-2</strain>
    </source>
</reference>
<dbReference type="VEuPathDB" id="FungiDB:PSHT_11893"/>
<dbReference type="GO" id="GO:0006310">
    <property type="term" value="P:DNA recombination"/>
    <property type="evidence" value="ECO:0007669"/>
    <property type="project" value="UniProtKB-KW"/>
</dbReference>
<keyword evidence="12" id="KW-0460">Magnesium</keyword>
<feature type="compositionally biased region" description="Polar residues" evidence="21">
    <location>
        <begin position="213"/>
        <end position="222"/>
    </location>
</feature>
<keyword evidence="9" id="KW-0255">Endonuclease</keyword>
<reference evidence="24" key="2">
    <citation type="journal article" date="2018" name="BMC Genomics">
        <title>Genomic insights into host adaptation between the wheat stripe rust pathogen (Puccinia striiformis f. sp. tritici) and the barley stripe rust pathogen (Puccinia striiformis f. sp. hordei).</title>
        <authorList>
            <person name="Xia C."/>
            <person name="Wang M."/>
            <person name="Yin C."/>
            <person name="Cornejo O.E."/>
            <person name="Hulbert S.H."/>
            <person name="Chen X."/>
        </authorList>
    </citation>
    <scope>NUCLEOTIDE SEQUENCE [LARGE SCALE GENOMIC DNA]</scope>
    <source>
        <strain evidence="24">93TX-2</strain>
    </source>
</reference>
<evidence type="ECO:0000256" key="4">
    <source>
        <dbReference type="ARBA" id="ARBA00022670"/>
    </source>
</evidence>
<evidence type="ECO:0000256" key="19">
    <source>
        <dbReference type="ARBA" id="ARBA00048173"/>
    </source>
</evidence>
<keyword evidence="7" id="KW-0479">Metal-binding</keyword>
<dbReference type="SUPFAM" id="SSF53098">
    <property type="entry name" value="Ribonuclease H-like"/>
    <property type="match status" value="1"/>
</dbReference>
<dbReference type="InterPro" id="IPR025724">
    <property type="entry name" value="GAG-pre-integrase_dom"/>
</dbReference>
<evidence type="ECO:0000256" key="15">
    <source>
        <dbReference type="ARBA" id="ARBA00022918"/>
    </source>
</evidence>
<keyword evidence="6" id="KW-0540">Nuclease</keyword>
<evidence type="ECO:0000256" key="7">
    <source>
        <dbReference type="ARBA" id="ARBA00022723"/>
    </source>
</evidence>
<evidence type="ECO:0000313" key="24">
    <source>
        <dbReference type="Proteomes" id="UP000238274"/>
    </source>
</evidence>
<reference evidence="24" key="3">
    <citation type="journal article" date="2018" name="Mol. Plant Microbe Interact.">
        <title>Genome sequence resources for the wheat stripe rust pathogen (Puccinia striiformis f. sp. tritici) and the barley stripe rust pathogen (Puccinia striiformis f. sp. hordei).</title>
        <authorList>
            <person name="Xia C."/>
            <person name="Wang M."/>
            <person name="Yin C."/>
            <person name="Cornejo O.E."/>
            <person name="Hulbert S.H."/>
            <person name="Chen X."/>
        </authorList>
    </citation>
    <scope>NUCLEOTIDE SEQUENCE [LARGE SCALE GENOMIC DNA]</scope>
    <source>
        <strain evidence="24">93TX-2</strain>
    </source>
</reference>
<dbReference type="AlphaFoldDB" id="A0A2S4V0A3"/>
<keyword evidence="3" id="KW-1188">Viral release from host cell</keyword>
<organism evidence="23 24">
    <name type="scientific">Puccinia striiformis</name>
    <dbReference type="NCBI Taxonomy" id="27350"/>
    <lineage>
        <taxon>Eukaryota</taxon>
        <taxon>Fungi</taxon>
        <taxon>Dikarya</taxon>
        <taxon>Basidiomycota</taxon>
        <taxon>Pucciniomycotina</taxon>
        <taxon>Pucciniomycetes</taxon>
        <taxon>Pucciniales</taxon>
        <taxon>Pucciniaceae</taxon>
        <taxon>Puccinia</taxon>
    </lineage>
</organism>
<keyword evidence="11" id="KW-0067">ATP-binding</keyword>
<dbReference type="OrthoDB" id="7691805at2759"/>
<evidence type="ECO:0000313" key="23">
    <source>
        <dbReference type="EMBL" id="POW02956.1"/>
    </source>
</evidence>
<keyword evidence="16" id="KW-0808">Transferase</keyword>
<dbReference type="GO" id="GO:0008233">
    <property type="term" value="F:peptidase activity"/>
    <property type="evidence" value="ECO:0007669"/>
    <property type="project" value="UniProtKB-KW"/>
</dbReference>
<keyword evidence="4" id="KW-0645">Protease</keyword>
<evidence type="ECO:0000256" key="2">
    <source>
        <dbReference type="ARBA" id="ARBA00022578"/>
    </source>
</evidence>
<protein>
    <recommendedName>
        <fullName evidence="22">Integrase catalytic domain-containing protein</fullName>
    </recommendedName>
</protein>
<dbReference type="GO" id="GO:0046872">
    <property type="term" value="F:metal ion binding"/>
    <property type="evidence" value="ECO:0007669"/>
    <property type="project" value="UniProtKB-KW"/>
</dbReference>
<evidence type="ECO:0000256" key="6">
    <source>
        <dbReference type="ARBA" id="ARBA00022722"/>
    </source>
</evidence>
<keyword evidence="16" id="KW-0239">DNA-directed DNA polymerase</keyword>
<dbReference type="GO" id="GO:0003964">
    <property type="term" value="F:RNA-directed DNA polymerase activity"/>
    <property type="evidence" value="ECO:0007669"/>
    <property type="project" value="UniProtKB-KW"/>
</dbReference>
<dbReference type="EMBL" id="PKSM01000206">
    <property type="protein sequence ID" value="POW02956.1"/>
    <property type="molecule type" value="Genomic_DNA"/>
</dbReference>
<dbReference type="GO" id="GO:0003887">
    <property type="term" value="F:DNA-directed DNA polymerase activity"/>
    <property type="evidence" value="ECO:0007669"/>
    <property type="project" value="UniProtKB-KW"/>
</dbReference>
<keyword evidence="2" id="KW-0815">Transposition</keyword>
<evidence type="ECO:0000256" key="17">
    <source>
        <dbReference type="ARBA" id="ARBA00023113"/>
    </source>
</evidence>
<dbReference type="GO" id="GO:0004519">
    <property type="term" value="F:endonuclease activity"/>
    <property type="evidence" value="ECO:0007669"/>
    <property type="project" value="UniProtKB-KW"/>
</dbReference>
<dbReference type="InterPro" id="IPR036397">
    <property type="entry name" value="RNaseH_sf"/>
</dbReference>
<evidence type="ECO:0000256" key="1">
    <source>
        <dbReference type="ARBA" id="ARBA00002180"/>
    </source>
</evidence>
<sequence>MADDSKSNDDKKIPMLTGDNFPTWERKMRMHLRGLKLFGIIEEPWPDEPTPDELELSERSAAALVKGLEDHIINAVVNDENERFAHEIFASDSLLSTFRVWNKWENIRYNFDMAKYIAEMEVSLAEMNSIRLDVSGKLVSCGIIGRITDKRPTLVQTLFADLKAVAEPRRLIAKLRDICNHEAVTKRKIVEEESTPSSSTALSTTSRKIAKKPTQNCKNGHNPNIGHSADECYFLHPEKKPEWMKKRDKASAYISAPSNPDQEQLSSTALIQPSFGYNTILTDHSDTISMVLDSGASHHMLNSLAYFQKTVKTLIQITTGNDKGADKLVAIARGDATLKFENGNTIILKNALYVPDLSRNLISMIQLLRHKATIYNNNRRFEVKIDNGIPIQVNIDNFILEIEGIIEPKVIAMAAQIKPIIQDFTLWHNRLGHASANRIAASLSLSKKFNKLRSCSSCMEGKMTKVPFKISSPLEVVHGDLVGPITPATNGGACYFLTLVDQFTGYIHTDILKEKSDACNSIIDFIRFFEKQTERPFKKLITDGGGEFCNKSLSDFLKIEGIQHNVSPPYTPQHNGLAEQANRTIIEMTRCKRRSTMVGRSGSNSNGYNKLPTIIIKIEILSN</sequence>
<evidence type="ECO:0000259" key="22">
    <source>
        <dbReference type="PROSITE" id="PS50994"/>
    </source>
</evidence>
<dbReference type="GO" id="GO:0005634">
    <property type="term" value="C:nucleus"/>
    <property type="evidence" value="ECO:0007669"/>
    <property type="project" value="UniProtKB-ARBA"/>
</dbReference>
<keyword evidence="14" id="KW-0229">DNA integration</keyword>
<evidence type="ECO:0000256" key="21">
    <source>
        <dbReference type="SAM" id="MobiDB-lite"/>
    </source>
</evidence>
<dbReference type="Pfam" id="PF13976">
    <property type="entry name" value="gag_pre-integrs"/>
    <property type="match status" value="1"/>
</dbReference>
<evidence type="ECO:0000256" key="12">
    <source>
        <dbReference type="ARBA" id="ARBA00022842"/>
    </source>
</evidence>
<evidence type="ECO:0000256" key="18">
    <source>
        <dbReference type="ARBA" id="ARBA00023172"/>
    </source>
</evidence>
<keyword evidence="15" id="KW-0695">RNA-directed DNA polymerase</keyword>
<dbReference type="GO" id="GO:0006508">
    <property type="term" value="P:proteolysis"/>
    <property type="evidence" value="ECO:0007669"/>
    <property type="project" value="UniProtKB-KW"/>
</dbReference>
<dbReference type="PROSITE" id="PS50994">
    <property type="entry name" value="INTEGRASE"/>
    <property type="match status" value="1"/>
</dbReference>
<comment type="catalytic activity">
    <reaction evidence="19">
        <text>DNA(n) + a 2'-deoxyribonucleoside 5'-triphosphate = DNA(n+1) + diphosphate</text>
        <dbReference type="Rhea" id="RHEA:22508"/>
        <dbReference type="Rhea" id="RHEA-COMP:17339"/>
        <dbReference type="Rhea" id="RHEA-COMP:17340"/>
        <dbReference type="ChEBI" id="CHEBI:33019"/>
        <dbReference type="ChEBI" id="CHEBI:61560"/>
        <dbReference type="ChEBI" id="CHEBI:173112"/>
        <dbReference type="EC" id="2.7.7.49"/>
    </reaction>
</comment>
<dbReference type="Gene3D" id="3.30.420.10">
    <property type="entry name" value="Ribonuclease H-like superfamily/Ribonuclease H"/>
    <property type="match status" value="1"/>
</dbReference>
<evidence type="ECO:0000256" key="20">
    <source>
        <dbReference type="ARBA" id="ARBA00049244"/>
    </source>
</evidence>
<dbReference type="PANTHER" id="PTHR42648:SF11">
    <property type="entry name" value="TRANSPOSON TY4-P GAG-POL POLYPROTEIN"/>
    <property type="match status" value="1"/>
</dbReference>
<feature type="region of interest" description="Disordered" evidence="21">
    <location>
        <begin position="189"/>
        <end position="223"/>
    </location>
</feature>
<dbReference type="PANTHER" id="PTHR42648">
    <property type="entry name" value="TRANSPOSASE, PUTATIVE-RELATED"/>
    <property type="match status" value="1"/>
</dbReference>
<evidence type="ECO:0000256" key="9">
    <source>
        <dbReference type="ARBA" id="ARBA00022759"/>
    </source>
</evidence>
<keyword evidence="24" id="KW-1185">Reference proteome</keyword>
<dbReference type="InterPro" id="IPR012337">
    <property type="entry name" value="RNaseH-like_sf"/>
</dbReference>
<dbReference type="Proteomes" id="UP000238274">
    <property type="component" value="Unassembled WGS sequence"/>
</dbReference>
<evidence type="ECO:0000256" key="8">
    <source>
        <dbReference type="ARBA" id="ARBA00022741"/>
    </source>
</evidence>
<keyword evidence="10" id="KW-0378">Hydrolase</keyword>
<dbReference type="InterPro" id="IPR039537">
    <property type="entry name" value="Retrotran_Ty1/copia-like"/>
</dbReference>
<comment type="function">
    <text evidence="1">The aspartyl protease (PR) mediates the proteolytic cleavages of the Gag and Gag-Pol polyproteins after assembly of the VLP.</text>
</comment>
<feature type="domain" description="Integrase catalytic" evidence="22">
    <location>
        <begin position="469"/>
        <end position="623"/>
    </location>
</feature>
<evidence type="ECO:0000256" key="13">
    <source>
        <dbReference type="ARBA" id="ARBA00022884"/>
    </source>
</evidence>
<evidence type="ECO:0000256" key="14">
    <source>
        <dbReference type="ARBA" id="ARBA00022908"/>
    </source>
</evidence>
<keyword evidence="18" id="KW-0233">DNA recombination</keyword>
<keyword evidence="17" id="KW-0917">Virion maturation</keyword>
<name>A0A2S4V0A3_9BASI</name>
<dbReference type="InterPro" id="IPR054722">
    <property type="entry name" value="PolX-like_BBD"/>
</dbReference>
<evidence type="ECO:0000256" key="3">
    <source>
        <dbReference type="ARBA" id="ARBA00022612"/>
    </source>
</evidence>
<evidence type="ECO:0000256" key="16">
    <source>
        <dbReference type="ARBA" id="ARBA00022932"/>
    </source>
</evidence>
<keyword evidence="8" id="KW-0547">Nucleotide-binding</keyword>
<dbReference type="GO" id="GO:0015074">
    <property type="term" value="P:DNA integration"/>
    <property type="evidence" value="ECO:0007669"/>
    <property type="project" value="UniProtKB-KW"/>
</dbReference>
<comment type="catalytic activity">
    <reaction evidence="20">
        <text>DNA(n) + a 2'-deoxyribonucleoside 5'-triphosphate = DNA(n+1) + diphosphate</text>
        <dbReference type="Rhea" id="RHEA:22508"/>
        <dbReference type="Rhea" id="RHEA-COMP:17339"/>
        <dbReference type="Rhea" id="RHEA-COMP:17340"/>
        <dbReference type="ChEBI" id="CHEBI:33019"/>
        <dbReference type="ChEBI" id="CHEBI:61560"/>
        <dbReference type="ChEBI" id="CHEBI:173112"/>
        <dbReference type="EC" id="2.7.7.7"/>
    </reaction>
</comment>
<dbReference type="Pfam" id="PF22936">
    <property type="entry name" value="Pol_BBD"/>
    <property type="match status" value="1"/>
</dbReference>
<dbReference type="GO" id="GO:0005524">
    <property type="term" value="F:ATP binding"/>
    <property type="evidence" value="ECO:0007669"/>
    <property type="project" value="UniProtKB-KW"/>
</dbReference>
<evidence type="ECO:0000256" key="5">
    <source>
        <dbReference type="ARBA" id="ARBA00022695"/>
    </source>
</evidence>
<keyword evidence="13" id="KW-0694">RNA-binding</keyword>
<gene>
    <name evidence="23" type="ORF">PSHT_11893</name>
</gene>
<dbReference type="GO" id="GO:0003723">
    <property type="term" value="F:RNA binding"/>
    <property type="evidence" value="ECO:0007669"/>
    <property type="project" value="UniProtKB-KW"/>
</dbReference>
<dbReference type="GO" id="GO:0032196">
    <property type="term" value="P:transposition"/>
    <property type="evidence" value="ECO:0007669"/>
    <property type="project" value="UniProtKB-KW"/>
</dbReference>
<dbReference type="VEuPathDB" id="FungiDB:PSTT_15070"/>